<organism evidence="2">
    <name type="scientific">marine sediment metagenome</name>
    <dbReference type="NCBI Taxonomy" id="412755"/>
    <lineage>
        <taxon>unclassified sequences</taxon>
        <taxon>metagenomes</taxon>
        <taxon>ecological metagenomes</taxon>
    </lineage>
</organism>
<dbReference type="Gene3D" id="3.30.420.10">
    <property type="entry name" value="Ribonuclease H-like superfamily/Ribonuclease H"/>
    <property type="match status" value="1"/>
</dbReference>
<evidence type="ECO:0000313" key="2">
    <source>
        <dbReference type="EMBL" id="GAH88391.1"/>
    </source>
</evidence>
<dbReference type="GO" id="GO:0003676">
    <property type="term" value="F:nucleic acid binding"/>
    <property type="evidence" value="ECO:0007669"/>
    <property type="project" value="InterPro"/>
</dbReference>
<dbReference type="InterPro" id="IPR036397">
    <property type="entry name" value="RNaseH_sf"/>
</dbReference>
<comment type="caution">
    <text evidence="2">The sequence shown here is derived from an EMBL/GenBank/DDBJ whole genome shotgun (WGS) entry which is preliminary data.</text>
</comment>
<feature type="non-terminal residue" evidence="2">
    <location>
        <position position="1"/>
    </location>
</feature>
<name>X1J109_9ZZZZ</name>
<sequence>PYYMDKTPSPATMDRIKKRYPLNPAQKKIIKRYEKVTPGELAHIDLSKIPKDIRTVFKAKNLYVAALEDDCTRLTYLEILKDKKASTLTYFMARALSWFKQIYNFEFEKVLSDNGPEFKGSLDREHPFEIMCDQLGIKHIYTRPYRPQTNGKVEAFWKIIKNEFFYPNSFDSVKDLIYNLGNFLFEYNHLRRHGGLAYITPYEKLEKVTELLS</sequence>
<feature type="domain" description="Integrase catalytic" evidence="1">
    <location>
        <begin position="34"/>
        <end position="209"/>
    </location>
</feature>
<protein>
    <recommendedName>
        <fullName evidence="1">Integrase catalytic domain-containing protein</fullName>
    </recommendedName>
</protein>
<proteinExistence type="predicted"/>
<gene>
    <name evidence="2" type="ORF">S03H2_58416</name>
</gene>
<dbReference type="PROSITE" id="PS50994">
    <property type="entry name" value="INTEGRASE"/>
    <property type="match status" value="1"/>
</dbReference>
<dbReference type="PANTHER" id="PTHR35004">
    <property type="entry name" value="TRANSPOSASE RV3428C-RELATED"/>
    <property type="match status" value="1"/>
</dbReference>
<evidence type="ECO:0000259" key="1">
    <source>
        <dbReference type="PROSITE" id="PS50994"/>
    </source>
</evidence>
<dbReference type="InterPro" id="IPR001584">
    <property type="entry name" value="Integrase_cat-core"/>
</dbReference>
<accession>X1J109</accession>
<dbReference type="PANTHER" id="PTHR35004:SF7">
    <property type="entry name" value="INTEGRASE PROTEIN"/>
    <property type="match status" value="1"/>
</dbReference>
<dbReference type="Pfam" id="PF13683">
    <property type="entry name" value="rve_3"/>
    <property type="match status" value="1"/>
</dbReference>
<dbReference type="EMBL" id="BARU01037494">
    <property type="protein sequence ID" value="GAH88391.1"/>
    <property type="molecule type" value="Genomic_DNA"/>
</dbReference>
<reference evidence="2" key="1">
    <citation type="journal article" date="2014" name="Front. Microbiol.">
        <title>High frequency of phylogenetically diverse reductive dehalogenase-homologous genes in deep subseafloor sedimentary metagenomes.</title>
        <authorList>
            <person name="Kawai M."/>
            <person name="Futagami T."/>
            <person name="Toyoda A."/>
            <person name="Takaki Y."/>
            <person name="Nishi S."/>
            <person name="Hori S."/>
            <person name="Arai W."/>
            <person name="Tsubouchi T."/>
            <person name="Morono Y."/>
            <person name="Uchiyama I."/>
            <person name="Ito T."/>
            <person name="Fujiyama A."/>
            <person name="Inagaki F."/>
            <person name="Takami H."/>
        </authorList>
    </citation>
    <scope>NUCLEOTIDE SEQUENCE</scope>
    <source>
        <strain evidence="2">Expedition CK06-06</strain>
    </source>
</reference>
<dbReference type="GO" id="GO:0015074">
    <property type="term" value="P:DNA integration"/>
    <property type="evidence" value="ECO:0007669"/>
    <property type="project" value="InterPro"/>
</dbReference>
<dbReference type="SUPFAM" id="SSF53098">
    <property type="entry name" value="Ribonuclease H-like"/>
    <property type="match status" value="1"/>
</dbReference>
<dbReference type="AlphaFoldDB" id="X1J109"/>
<dbReference type="InterPro" id="IPR012337">
    <property type="entry name" value="RNaseH-like_sf"/>
</dbReference>